<organism evidence="2 3">
    <name type="scientific">Enterobacter agglomerans</name>
    <name type="common">Erwinia herbicola</name>
    <name type="synonym">Pantoea agglomerans</name>
    <dbReference type="NCBI Taxonomy" id="549"/>
    <lineage>
        <taxon>Bacteria</taxon>
        <taxon>Pseudomonadati</taxon>
        <taxon>Pseudomonadota</taxon>
        <taxon>Gammaproteobacteria</taxon>
        <taxon>Enterobacterales</taxon>
        <taxon>Erwiniaceae</taxon>
        <taxon>Pantoea</taxon>
        <taxon>Pantoea agglomerans group</taxon>
    </lineage>
</organism>
<feature type="compositionally biased region" description="Polar residues" evidence="1">
    <location>
        <begin position="128"/>
        <end position="157"/>
    </location>
</feature>
<geneLocation type="plasmid" evidence="2 3">
    <name>P1</name>
</geneLocation>
<gene>
    <name evidence="2" type="ORF">DAPPPG734_21495</name>
</gene>
<keyword evidence="2" id="KW-0614">Plasmid</keyword>
<proteinExistence type="predicted"/>
<name>A0AAN2FGG3_ENTAG</name>
<feature type="compositionally biased region" description="Low complexity" evidence="1">
    <location>
        <begin position="69"/>
        <end position="78"/>
    </location>
</feature>
<dbReference type="Proteomes" id="UP001158961">
    <property type="component" value="Plasmid P1"/>
</dbReference>
<evidence type="ECO:0000313" key="3">
    <source>
        <dbReference type="Proteomes" id="UP001158961"/>
    </source>
</evidence>
<dbReference type="EMBL" id="OW970316">
    <property type="protein sequence ID" value="CAH6362441.1"/>
    <property type="molecule type" value="Genomic_DNA"/>
</dbReference>
<protein>
    <submittedName>
        <fullName evidence="2">Uncharacterized protein</fullName>
    </submittedName>
</protein>
<sequence>MNELNKSKKIVYLAEDIVIFDENIINEYKKTGAVMKGTILTLAMASLIAASFTADARGHRGGGGHRSYSHSFSSGYSSQTTTPRIKKRYSSARRTARYATAGAAGYGAYQAHNYTSSYVREKGRQAARKSSTNNDDSQYQNQPQAQPVSQNMAPTCSPLSMASQPGYTNLPVCLSGVN</sequence>
<evidence type="ECO:0000256" key="1">
    <source>
        <dbReference type="SAM" id="MobiDB-lite"/>
    </source>
</evidence>
<reference evidence="2" key="1">
    <citation type="submission" date="2022-05" db="EMBL/GenBank/DDBJ databases">
        <authorList>
            <person name="Pothier F. J."/>
        </authorList>
    </citation>
    <scope>NUCLEOTIDE SEQUENCE</scope>
    <source>
        <strain evidence="2">DAPP-PG734</strain>
        <plasmid evidence="2">P1</plasmid>
    </source>
</reference>
<accession>A0AAN2FGG3</accession>
<feature type="region of interest" description="Disordered" evidence="1">
    <location>
        <begin position="58"/>
        <end position="87"/>
    </location>
</feature>
<dbReference type="AlphaFoldDB" id="A0AAN2FGG3"/>
<dbReference type="RefSeq" id="WP_152551360.1">
    <property type="nucleotide sequence ID" value="NZ_JNVA01000016.1"/>
</dbReference>
<evidence type="ECO:0000313" key="2">
    <source>
        <dbReference type="EMBL" id="CAH6362441.1"/>
    </source>
</evidence>
<feature type="region of interest" description="Disordered" evidence="1">
    <location>
        <begin position="120"/>
        <end position="157"/>
    </location>
</feature>